<feature type="transmembrane region" description="Helical" evidence="11">
    <location>
        <begin position="227"/>
        <end position="249"/>
    </location>
</feature>
<dbReference type="PANTHER" id="PTHR31272">
    <property type="entry name" value="CYTOCHROME C-TYPE BIOGENESIS PROTEIN HI_1454-RELATED"/>
    <property type="match status" value="1"/>
</dbReference>
<feature type="transmembrane region" description="Helical" evidence="11">
    <location>
        <begin position="35"/>
        <end position="53"/>
    </location>
</feature>
<dbReference type="GO" id="GO:0009507">
    <property type="term" value="C:chloroplast"/>
    <property type="evidence" value="ECO:0007669"/>
    <property type="project" value="UniProtKB-SubCell"/>
</dbReference>
<comment type="subcellular location">
    <subcellularLocation>
        <location evidence="1">Membrane</location>
        <topology evidence="1">Multi-pass membrane protein</topology>
    </subcellularLocation>
    <subcellularLocation>
        <location evidence="2">Plastid</location>
        <location evidence="2">Chloroplast</location>
    </subcellularLocation>
</comment>
<sequence>MMTPVNDDASPPSSSTIRKRDRGYPYRCSATKRSMLAAVTMTMTMTMTMLATWSCESSPPFCQAFSTQSNVASFTVRGKRNPASSPRQNQDKHGNIHQNDTGMHTTRSSSLKMVAVPGNLEDMVYGVQSMASGMAASAFSSEGGVTPSSLAVLYLAGLLTSFSPCSLGLLPLTVSYISNATGERSDKAALLPTLAFAAGLAAVFCGLGLSVSLLGGVFGATNNGDSVLGTLLLTALSSGVSIAMGLRLLDLVDIPLPSFEFNLPSSLTTSPVNVNVNVNQSGGINSADDNDDIMSSVVSFDEDGNMVPPSPMMNQEVSENGATATDNVNVPDVSNNNQGQGGAAALFRTFLLGGSSALVASPCATPVLTSILAYVAASRDPTLGTALLVTYTLGYSTPLLVVGATGGEALARAADASSEDSIIGKIGSLVNPLSAGVLIWYGTTGLLTGLFGDPSVAGLAPILD</sequence>
<dbReference type="AlphaFoldDB" id="A0A7S2UAD5"/>
<protein>
    <recommendedName>
        <fullName evidence="12">Cytochrome C biogenesis protein transmembrane domain-containing protein</fullName>
    </recommendedName>
</protein>
<feature type="domain" description="Cytochrome C biogenesis protein transmembrane" evidence="12">
    <location>
        <begin position="344"/>
        <end position="414"/>
    </location>
</feature>
<evidence type="ECO:0000256" key="4">
    <source>
        <dbReference type="ARBA" id="ARBA00022528"/>
    </source>
</evidence>
<comment type="similarity">
    <text evidence="3">Belongs to the DsbD family.</text>
</comment>
<dbReference type="PANTHER" id="PTHR31272:SF6">
    <property type="entry name" value="CYTOCHROME C-TYPE BIOGENESIS CCDA-LIKE CHLOROPLASTIC PROTEIN"/>
    <property type="match status" value="1"/>
</dbReference>
<evidence type="ECO:0000256" key="5">
    <source>
        <dbReference type="ARBA" id="ARBA00022640"/>
    </source>
</evidence>
<keyword evidence="9 11" id="KW-0472">Membrane</keyword>
<dbReference type="InterPro" id="IPR051790">
    <property type="entry name" value="Cytochrome_c-biogenesis_DsbD"/>
</dbReference>
<keyword evidence="7" id="KW-0201">Cytochrome c-type biogenesis</keyword>
<dbReference type="GO" id="GO:0017004">
    <property type="term" value="P:cytochrome complex assembly"/>
    <property type="evidence" value="ECO:0007669"/>
    <property type="project" value="UniProtKB-KW"/>
</dbReference>
<accession>A0A7S2UAD5</accession>
<feature type="region of interest" description="Disordered" evidence="10">
    <location>
        <begin position="75"/>
        <end position="106"/>
    </location>
</feature>
<evidence type="ECO:0000259" key="12">
    <source>
        <dbReference type="Pfam" id="PF02683"/>
    </source>
</evidence>
<dbReference type="EMBL" id="HBHQ01004819">
    <property type="protein sequence ID" value="CAD9811391.1"/>
    <property type="molecule type" value="Transcribed_RNA"/>
</dbReference>
<gene>
    <name evidence="13" type="ORF">ASEP1449_LOCUS3216</name>
</gene>
<evidence type="ECO:0000256" key="9">
    <source>
        <dbReference type="ARBA" id="ARBA00023136"/>
    </source>
</evidence>
<evidence type="ECO:0000256" key="6">
    <source>
        <dbReference type="ARBA" id="ARBA00022692"/>
    </source>
</evidence>
<dbReference type="GO" id="GO:0016020">
    <property type="term" value="C:membrane"/>
    <property type="evidence" value="ECO:0007669"/>
    <property type="project" value="UniProtKB-SubCell"/>
</dbReference>
<evidence type="ECO:0000256" key="1">
    <source>
        <dbReference type="ARBA" id="ARBA00004141"/>
    </source>
</evidence>
<name>A0A7S2UAD5_9STRA</name>
<feature type="domain" description="Cytochrome C biogenesis protein transmembrane" evidence="12">
    <location>
        <begin position="150"/>
        <end position="237"/>
    </location>
</feature>
<keyword evidence="4" id="KW-0150">Chloroplast</keyword>
<evidence type="ECO:0000256" key="11">
    <source>
        <dbReference type="SAM" id="Phobius"/>
    </source>
</evidence>
<evidence type="ECO:0000256" key="7">
    <source>
        <dbReference type="ARBA" id="ARBA00022748"/>
    </source>
</evidence>
<organism evidence="13">
    <name type="scientific">Attheya septentrionalis</name>
    <dbReference type="NCBI Taxonomy" id="420275"/>
    <lineage>
        <taxon>Eukaryota</taxon>
        <taxon>Sar</taxon>
        <taxon>Stramenopiles</taxon>
        <taxon>Ochrophyta</taxon>
        <taxon>Bacillariophyta</taxon>
        <taxon>Coscinodiscophyceae</taxon>
        <taxon>Chaetocerotophycidae</taxon>
        <taxon>Chaetocerotales</taxon>
        <taxon>Attheyaceae</taxon>
        <taxon>Attheya</taxon>
    </lineage>
</organism>
<dbReference type="Pfam" id="PF02683">
    <property type="entry name" value="DsbD_TM"/>
    <property type="match status" value="2"/>
</dbReference>
<dbReference type="InterPro" id="IPR003834">
    <property type="entry name" value="Cyt_c_assmbl_TM_dom"/>
</dbReference>
<proteinExistence type="inferred from homology"/>
<feature type="compositionally biased region" description="Polar residues" evidence="10">
    <location>
        <begin position="96"/>
        <end position="106"/>
    </location>
</feature>
<feature type="region of interest" description="Disordered" evidence="10">
    <location>
        <begin position="1"/>
        <end position="24"/>
    </location>
</feature>
<evidence type="ECO:0000256" key="3">
    <source>
        <dbReference type="ARBA" id="ARBA00006143"/>
    </source>
</evidence>
<evidence type="ECO:0000256" key="8">
    <source>
        <dbReference type="ARBA" id="ARBA00022989"/>
    </source>
</evidence>
<keyword evidence="6 11" id="KW-0812">Transmembrane</keyword>
<feature type="transmembrane region" description="Helical" evidence="11">
    <location>
        <begin position="189"/>
        <end position="215"/>
    </location>
</feature>
<keyword evidence="8 11" id="KW-1133">Transmembrane helix</keyword>
<evidence type="ECO:0000256" key="2">
    <source>
        <dbReference type="ARBA" id="ARBA00004229"/>
    </source>
</evidence>
<keyword evidence="5" id="KW-0934">Plastid</keyword>
<evidence type="ECO:0000313" key="13">
    <source>
        <dbReference type="EMBL" id="CAD9811391.1"/>
    </source>
</evidence>
<evidence type="ECO:0000256" key="10">
    <source>
        <dbReference type="SAM" id="MobiDB-lite"/>
    </source>
</evidence>
<reference evidence="13" key="1">
    <citation type="submission" date="2021-01" db="EMBL/GenBank/DDBJ databases">
        <authorList>
            <person name="Corre E."/>
            <person name="Pelletier E."/>
            <person name="Niang G."/>
            <person name="Scheremetjew M."/>
            <person name="Finn R."/>
            <person name="Kale V."/>
            <person name="Holt S."/>
            <person name="Cochrane G."/>
            <person name="Meng A."/>
            <person name="Brown T."/>
            <person name="Cohen L."/>
        </authorList>
    </citation>
    <scope>NUCLEOTIDE SEQUENCE</scope>
    <source>
        <strain evidence="13">CCMP2084</strain>
    </source>
</reference>
<feature type="transmembrane region" description="Helical" evidence="11">
    <location>
        <begin position="151"/>
        <end position="177"/>
    </location>
</feature>